<dbReference type="Pfam" id="PF06568">
    <property type="entry name" value="YjiS-like"/>
    <property type="match status" value="1"/>
</dbReference>
<feature type="domain" description="YjiS-like" evidence="1">
    <location>
        <begin position="56"/>
        <end position="91"/>
    </location>
</feature>
<accession>A0A1C3WUS7</accession>
<name>A0A1C3WUS7_9HYPH</name>
<evidence type="ECO:0000313" key="3">
    <source>
        <dbReference type="Proteomes" id="UP000199101"/>
    </source>
</evidence>
<gene>
    <name evidence="2" type="ORF">GA0061103_6347</name>
</gene>
<protein>
    <submittedName>
        <fullName evidence="2">Uncharacterized conserved protein YjiS, DUF1127 family</fullName>
    </submittedName>
</protein>
<dbReference type="InterPro" id="IPR009506">
    <property type="entry name" value="YjiS-like"/>
</dbReference>
<dbReference type="Proteomes" id="UP000199101">
    <property type="component" value="Unassembled WGS sequence"/>
</dbReference>
<evidence type="ECO:0000313" key="2">
    <source>
        <dbReference type="EMBL" id="SCB43675.1"/>
    </source>
</evidence>
<keyword evidence="3" id="KW-1185">Reference proteome</keyword>
<organism evidence="2 3">
    <name type="scientific">Rhizobium multihospitium</name>
    <dbReference type="NCBI Taxonomy" id="410764"/>
    <lineage>
        <taxon>Bacteria</taxon>
        <taxon>Pseudomonadati</taxon>
        <taxon>Pseudomonadota</taxon>
        <taxon>Alphaproteobacteria</taxon>
        <taxon>Hyphomicrobiales</taxon>
        <taxon>Rhizobiaceae</taxon>
        <taxon>Rhizobium/Agrobacterium group</taxon>
        <taxon>Rhizobium</taxon>
    </lineage>
</organism>
<dbReference type="EMBL" id="FMAG01000007">
    <property type="protein sequence ID" value="SCB43675.1"/>
    <property type="molecule type" value="Genomic_DNA"/>
</dbReference>
<sequence length="102" mass="11825">MSQFVSFGSIHHNCHHHMEMKMSTIATIHSAVAGDACAADVGIRAAQPRPHILRRLWTSYRDWLEKREGRRILRDLTDDQLHDIGLTRREAAKEVSKSFFWD</sequence>
<reference evidence="3" key="1">
    <citation type="submission" date="2016-08" db="EMBL/GenBank/DDBJ databases">
        <authorList>
            <person name="Varghese N."/>
            <person name="Submissions Spin"/>
        </authorList>
    </citation>
    <scope>NUCLEOTIDE SEQUENCE [LARGE SCALE GENOMIC DNA]</scope>
    <source>
        <strain evidence="3">HAMBI 2975</strain>
    </source>
</reference>
<evidence type="ECO:0000259" key="1">
    <source>
        <dbReference type="Pfam" id="PF06568"/>
    </source>
</evidence>
<proteinExistence type="predicted"/>
<dbReference type="AlphaFoldDB" id="A0A1C3WUS7"/>